<dbReference type="InterPro" id="IPR008254">
    <property type="entry name" value="Flavodoxin/NO_synth"/>
</dbReference>
<dbReference type="Pfam" id="PF12641">
    <property type="entry name" value="Flavodoxin_3"/>
    <property type="match status" value="1"/>
</dbReference>
<dbReference type="InterPro" id="IPR029039">
    <property type="entry name" value="Flavoprotein-like_sf"/>
</dbReference>
<protein>
    <submittedName>
        <fullName evidence="1">Flavodoxin</fullName>
    </submittedName>
</protein>
<dbReference type="EMBL" id="AUZI01000016">
    <property type="protein sequence ID" value="KID49040.1"/>
    <property type="molecule type" value="Genomic_DNA"/>
</dbReference>
<dbReference type="Gene3D" id="3.40.50.360">
    <property type="match status" value="1"/>
</dbReference>
<dbReference type="SUPFAM" id="SSF52218">
    <property type="entry name" value="Flavoproteins"/>
    <property type="match status" value="1"/>
</dbReference>
<dbReference type="GO" id="GO:0070819">
    <property type="term" value="F:menaquinone-dependent protoporphyrinogen oxidase activity"/>
    <property type="evidence" value="ECO:0007669"/>
    <property type="project" value="TreeGrafter"/>
</dbReference>
<dbReference type="GO" id="GO:0006783">
    <property type="term" value="P:heme biosynthetic process"/>
    <property type="evidence" value="ECO:0007669"/>
    <property type="project" value="TreeGrafter"/>
</dbReference>
<dbReference type="InterPro" id="IPR052200">
    <property type="entry name" value="Protoporphyrinogen_IX_DH"/>
</dbReference>
<organism evidence="1 2">
    <name type="scientific">Fusobacterium necrophorum subsp. funduliforme B35</name>
    <dbReference type="NCBI Taxonomy" id="1226633"/>
    <lineage>
        <taxon>Bacteria</taxon>
        <taxon>Fusobacteriati</taxon>
        <taxon>Fusobacteriota</taxon>
        <taxon>Fusobacteriia</taxon>
        <taxon>Fusobacteriales</taxon>
        <taxon>Fusobacteriaceae</taxon>
        <taxon>Fusobacterium</taxon>
    </lineage>
</organism>
<dbReference type="AlphaFoldDB" id="A0A017H5A1"/>
<dbReference type="Proteomes" id="UP000031184">
    <property type="component" value="Unassembled WGS sequence"/>
</dbReference>
<dbReference type="PANTHER" id="PTHR38030:SF2">
    <property type="entry name" value="PROTOPORPHYRINOGEN IX DEHYDROGENASE [QUINONE]"/>
    <property type="match status" value="1"/>
</dbReference>
<name>A0A017H5A1_9FUSO</name>
<dbReference type="GO" id="GO:0010181">
    <property type="term" value="F:FMN binding"/>
    <property type="evidence" value="ECO:0007669"/>
    <property type="project" value="InterPro"/>
</dbReference>
<dbReference type="RefSeq" id="WP_039121888.1">
    <property type="nucleotide sequence ID" value="NZ_AOJP01000003.1"/>
</dbReference>
<dbReference type="OrthoDB" id="307208at2"/>
<sequence length="171" mass="19709">MKTVIIYSSLTGNTKKVCEVAFEHLQQEKQLIRVEEKDTVDWTKVENVIIGYWVDKGTADAKTRKFLSKLQNKNLYFIGTLGESPTSFHAEKCIRNVTKLCEKDNHFKGGVLVRGKVSEDLKQKMDKFPLNIVHKFVPNMKQIVLDAEGHPNEEDFQRVIEFIEKTVNPNL</sequence>
<reference evidence="1 2" key="1">
    <citation type="submission" date="2013-08" db="EMBL/GenBank/DDBJ databases">
        <title>An opportunistic ruminal bacterium that causes liver abscesses in cattle.</title>
        <authorList>
            <person name="Benahmed F.H."/>
            <person name="Rasmussen M."/>
            <person name="Harbottle H."/>
            <person name="Soppet D."/>
            <person name="Nagaraja T.G."/>
            <person name="Davidson M."/>
        </authorList>
    </citation>
    <scope>NUCLEOTIDE SEQUENCE [LARGE SCALE GENOMIC DNA]</scope>
    <source>
        <strain evidence="1 2">B35</strain>
    </source>
</reference>
<gene>
    <name evidence="1" type="ORF">C095_06295</name>
</gene>
<evidence type="ECO:0000313" key="2">
    <source>
        <dbReference type="Proteomes" id="UP000031184"/>
    </source>
</evidence>
<dbReference type="PANTHER" id="PTHR38030">
    <property type="entry name" value="PROTOPORPHYRINOGEN IX DEHYDROGENASE [MENAQUINONE]"/>
    <property type="match status" value="1"/>
</dbReference>
<proteinExistence type="predicted"/>
<evidence type="ECO:0000313" key="1">
    <source>
        <dbReference type="EMBL" id="KID49040.1"/>
    </source>
</evidence>
<comment type="caution">
    <text evidence="1">The sequence shown here is derived from an EMBL/GenBank/DDBJ whole genome shotgun (WGS) entry which is preliminary data.</text>
</comment>
<dbReference type="PATRIC" id="fig|1226633.4.peg.1268"/>
<accession>A0A017H5A1</accession>